<keyword evidence="1" id="KW-0472">Membrane</keyword>
<dbReference type="EMBL" id="QVEU01000002">
    <property type="protein sequence ID" value="RGB77276.1"/>
    <property type="molecule type" value="Genomic_DNA"/>
</dbReference>
<feature type="transmembrane region" description="Helical" evidence="1">
    <location>
        <begin position="60"/>
        <end position="82"/>
    </location>
</feature>
<name>A0A3E2TJW4_9FIRM</name>
<evidence type="ECO:0000313" key="2">
    <source>
        <dbReference type="EMBL" id="RGB77276.1"/>
    </source>
</evidence>
<reference evidence="2 3" key="1">
    <citation type="submission" date="2018-08" db="EMBL/GenBank/DDBJ databases">
        <title>A genome reference for cultivated species of the human gut microbiota.</title>
        <authorList>
            <person name="Zou Y."/>
            <person name="Xue W."/>
            <person name="Luo G."/>
        </authorList>
    </citation>
    <scope>NUCLEOTIDE SEQUENCE [LARGE SCALE GENOMIC DNA]</scope>
    <source>
        <strain evidence="2 3">OF01-3</strain>
    </source>
</reference>
<organism evidence="2 3">
    <name type="scientific">Anaerococcus nagyae</name>
    <dbReference type="NCBI Taxonomy" id="1755241"/>
    <lineage>
        <taxon>Bacteria</taxon>
        <taxon>Bacillati</taxon>
        <taxon>Bacillota</taxon>
        <taxon>Tissierellia</taxon>
        <taxon>Tissierellales</taxon>
        <taxon>Peptoniphilaceae</taxon>
        <taxon>Anaerococcus</taxon>
    </lineage>
</organism>
<keyword evidence="3" id="KW-1185">Reference proteome</keyword>
<keyword evidence="1" id="KW-1133">Transmembrane helix</keyword>
<keyword evidence="1" id="KW-0812">Transmembrane</keyword>
<sequence length="95" mass="10391">MSLTLTQRLYSILIGFLIGLILPKLMDEKVIMPYVKSIGCGVIGALLGAVIYSLKNSLPANNKIISCSILGAIVFYFIVRAFSNKQNPDSKRTIV</sequence>
<feature type="transmembrane region" description="Helical" evidence="1">
    <location>
        <begin position="34"/>
        <end position="54"/>
    </location>
</feature>
<dbReference type="Proteomes" id="UP000261011">
    <property type="component" value="Unassembled WGS sequence"/>
</dbReference>
<dbReference type="AlphaFoldDB" id="A0A3E2TJW4"/>
<protein>
    <submittedName>
        <fullName evidence="2">Uncharacterized protein</fullName>
    </submittedName>
</protein>
<evidence type="ECO:0000256" key="1">
    <source>
        <dbReference type="SAM" id="Phobius"/>
    </source>
</evidence>
<accession>A0A3E2TJW4</accession>
<gene>
    <name evidence="2" type="ORF">DXA39_03415</name>
</gene>
<evidence type="ECO:0000313" key="3">
    <source>
        <dbReference type="Proteomes" id="UP000261011"/>
    </source>
</evidence>
<comment type="caution">
    <text evidence="2">The sequence shown here is derived from an EMBL/GenBank/DDBJ whole genome shotgun (WGS) entry which is preliminary data.</text>
</comment>
<feature type="transmembrane region" description="Helical" evidence="1">
    <location>
        <begin position="6"/>
        <end position="22"/>
    </location>
</feature>
<dbReference type="RefSeq" id="WP_117521001.1">
    <property type="nucleotide sequence ID" value="NZ_JBHWMK010000028.1"/>
</dbReference>
<proteinExistence type="predicted"/>